<feature type="non-terminal residue" evidence="2">
    <location>
        <position position="1"/>
    </location>
</feature>
<sequence length="115" mass="12749">MSASTGEELRFRPVRITNPFSSDAVGRPRLPIGAEAPSPIKVPAHYSGYEYDIYARGFSRMASRPNEPKGPRRRAPAAKSRGGREAPLSQHLGNKPAVSDKRRLPNCRRILPRKS</sequence>
<keyword evidence="3" id="KW-1185">Reference proteome</keyword>
<dbReference type="Proteomes" id="UP000837857">
    <property type="component" value="Chromosome 14"/>
</dbReference>
<evidence type="ECO:0000313" key="2">
    <source>
        <dbReference type="EMBL" id="CAH2041932.1"/>
    </source>
</evidence>
<evidence type="ECO:0000256" key="1">
    <source>
        <dbReference type="SAM" id="MobiDB-lite"/>
    </source>
</evidence>
<proteinExistence type="predicted"/>
<feature type="region of interest" description="Disordered" evidence="1">
    <location>
        <begin position="1"/>
        <end position="38"/>
    </location>
</feature>
<organism evidence="2 3">
    <name type="scientific">Iphiclides podalirius</name>
    <name type="common">scarce swallowtail</name>
    <dbReference type="NCBI Taxonomy" id="110791"/>
    <lineage>
        <taxon>Eukaryota</taxon>
        <taxon>Metazoa</taxon>
        <taxon>Ecdysozoa</taxon>
        <taxon>Arthropoda</taxon>
        <taxon>Hexapoda</taxon>
        <taxon>Insecta</taxon>
        <taxon>Pterygota</taxon>
        <taxon>Neoptera</taxon>
        <taxon>Endopterygota</taxon>
        <taxon>Lepidoptera</taxon>
        <taxon>Glossata</taxon>
        <taxon>Ditrysia</taxon>
        <taxon>Papilionoidea</taxon>
        <taxon>Papilionidae</taxon>
        <taxon>Papilioninae</taxon>
        <taxon>Iphiclides</taxon>
    </lineage>
</organism>
<name>A0ABN8HZ06_9NEOP</name>
<accession>A0ABN8HZ06</accession>
<dbReference type="EMBL" id="OW152826">
    <property type="protein sequence ID" value="CAH2041932.1"/>
    <property type="molecule type" value="Genomic_DNA"/>
</dbReference>
<protein>
    <submittedName>
        <fullName evidence="2">Uncharacterized protein</fullName>
    </submittedName>
</protein>
<feature type="compositionally biased region" description="Basic residues" evidence="1">
    <location>
        <begin position="104"/>
        <end position="115"/>
    </location>
</feature>
<evidence type="ECO:0000313" key="3">
    <source>
        <dbReference type="Proteomes" id="UP000837857"/>
    </source>
</evidence>
<reference evidence="2" key="1">
    <citation type="submission" date="2022-03" db="EMBL/GenBank/DDBJ databases">
        <authorList>
            <person name="Martin H S."/>
        </authorList>
    </citation>
    <scope>NUCLEOTIDE SEQUENCE</scope>
</reference>
<feature type="region of interest" description="Disordered" evidence="1">
    <location>
        <begin position="61"/>
        <end position="115"/>
    </location>
</feature>
<gene>
    <name evidence="2" type="ORF">IPOD504_LOCUS3466</name>
</gene>